<sequence>MKHTEFDAVVIGGGASGLSAAAEMSRGGASVAVVEREETLGGILNQCIHNGFGLHQYNEELTGPEYAERCIRDLDGLSVKVFTGMTVTLMETEEGTQLLYGFSRESGMVRFRCRAIVLAMGCRERNRGNLGTPGTRPSGIFTAGLAQRLVNIDGMVPGRECVIVGSGDIGLIMARRMTWIGARVRGVIEIQPYPAGITRNIVQCLRDFDIPLYLSHSITRIYGKDRISGVDVAPVRNAGGEASGAFHIPCDTLLLSVGLVPENEISRKAGVRLHPETGGPVVDARYMTSVTGIFACGNVLHVHDLVDYASEEARHCGQAVLDYLSGVSAGEQLRVGAGRNVKYVVPGRFALTGKNRFYLRSMITGTGARLCVRLGGIEVLRRKLPYVQPSEMISFDLAADEDAISSRFTTGGDETDLEVSLEIPEKEGA</sequence>
<dbReference type="Proteomes" id="UP000192343">
    <property type="component" value="Unassembled WGS sequence"/>
</dbReference>
<dbReference type="InterPro" id="IPR036188">
    <property type="entry name" value="FAD/NAD-bd_sf"/>
</dbReference>
<feature type="region of interest" description="Disordered" evidence="2">
    <location>
        <begin position="407"/>
        <end position="429"/>
    </location>
</feature>
<evidence type="ECO:0000313" key="4">
    <source>
        <dbReference type="EMBL" id="ORC35362.1"/>
    </source>
</evidence>
<dbReference type="Pfam" id="PF07992">
    <property type="entry name" value="Pyr_redox_2"/>
    <property type="match status" value="1"/>
</dbReference>
<dbReference type="SUPFAM" id="SSF51905">
    <property type="entry name" value="FAD/NAD(P)-binding domain"/>
    <property type="match status" value="1"/>
</dbReference>
<gene>
    <name evidence="4" type="ORF">B4O97_09310</name>
</gene>
<protein>
    <submittedName>
        <fullName evidence="4">Pyridine nucleotide-disulfide oxidoreductase</fullName>
    </submittedName>
</protein>
<accession>A0A1Y1RYA3</accession>
<dbReference type="EMBL" id="MWQY01000009">
    <property type="protein sequence ID" value="ORC35362.1"/>
    <property type="molecule type" value="Genomic_DNA"/>
</dbReference>
<organism evidence="4 5">
    <name type="scientific">Marispirochaeta aestuarii</name>
    <dbReference type="NCBI Taxonomy" id="1963862"/>
    <lineage>
        <taxon>Bacteria</taxon>
        <taxon>Pseudomonadati</taxon>
        <taxon>Spirochaetota</taxon>
        <taxon>Spirochaetia</taxon>
        <taxon>Spirochaetales</taxon>
        <taxon>Spirochaetaceae</taxon>
        <taxon>Marispirochaeta</taxon>
    </lineage>
</organism>
<keyword evidence="1" id="KW-0560">Oxidoreductase</keyword>
<evidence type="ECO:0000256" key="2">
    <source>
        <dbReference type="SAM" id="MobiDB-lite"/>
    </source>
</evidence>
<evidence type="ECO:0000313" key="5">
    <source>
        <dbReference type="Proteomes" id="UP000192343"/>
    </source>
</evidence>
<dbReference type="PRINTS" id="PR00368">
    <property type="entry name" value="FADPNR"/>
</dbReference>
<dbReference type="GO" id="GO:0016491">
    <property type="term" value="F:oxidoreductase activity"/>
    <property type="evidence" value="ECO:0007669"/>
    <property type="project" value="UniProtKB-KW"/>
</dbReference>
<dbReference type="STRING" id="1963862.B4O97_09310"/>
<dbReference type="AlphaFoldDB" id="A0A1Y1RYA3"/>
<proteinExistence type="predicted"/>
<dbReference type="InterPro" id="IPR051691">
    <property type="entry name" value="Metab_Enz_Cyan_OpOx_G3PDH"/>
</dbReference>
<dbReference type="OrthoDB" id="9776839at2"/>
<comment type="caution">
    <text evidence="4">The sequence shown here is derived from an EMBL/GenBank/DDBJ whole genome shotgun (WGS) entry which is preliminary data.</text>
</comment>
<dbReference type="RefSeq" id="WP_083050293.1">
    <property type="nucleotide sequence ID" value="NZ_MWQY01000009.1"/>
</dbReference>
<feature type="domain" description="FAD/NAD(P)-binding" evidence="3">
    <location>
        <begin position="7"/>
        <end position="313"/>
    </location>
</feature>
<keyword evidence="5" id="KW-1185">Reference proteome</keyword>
<dbReference type="PANTHER" id="PTHR42949">
    <property type="entry name" value="ANAEROBIC GLYCEROL-3-PHOSPHATE DEHYDROGENASE SUBUNIT B"/>
    <property type="match status" value="1"/>
</dbReference>
<dbReference type="PRINTS" id="PR00411">
    <property type="entry name" value="PNDRDTASEI"/>
</dbReference>
<reference evidence="4 5" key="1">
    <citation type="submission" date="2017-03" db="EMBL/GenBank/DDBJ databases">
        <title>Draft Genome sequence of Marispirochaeta sp. strain JC444.</title>
        <authorList>
            <person name="Shivani Y."/>
            <person name="Subhash Y."/>
            <person name="Sasikala C."/>
            <person name="Ramana C."/>
        </authorList>
    </citation>
    <scope>NUCLEOTIDE SEQUENCE [LARGE SCALE GENOMIC DNA]</scope>
    <source>
        <strain evidence="4 5">JC444</strain>
    </source>
</reference>
<evidence type="ECO:0000256" key="1">
    <source>
        <dbReference type="ARBA" id="ARBA00023002"/>
    </source>
</evidence>
<name>A0A1Y1RYA3_9SPIO</name>
<dbReference type="InterPro" id="IPR023753">
    <property type="entry name" value="FAD/NAD-binding_dom"/>
</dbReference>
<dbReference type="PANTHER" id="PTHR42949:SF3">
    <property type="entry name" value="ANAEROBIC GLYCEROL-3-PHOSPHATE DEHYDROGENASE SUBUNIT B"/>
    <property type="match status" value="1"/>
</dbReference>
<evidence type="ECO:0000259" key="3">
    <source>
        <dbReference type="Pfam" id="PF07992"/>
    </source>
</evidence>
<dbReference type="Gene3D" id="3.50.50.60">
    <property type="entry name" value="FAD/NAD(P)-binding domain"/>
    <property type="match status" value="2"/>
</dbReference>